<dbReference type="Pfam" id="PF05721">
    <property type="entry name" value="PhyH"/>
    <property type="match status" value="1"/>
</dbReference>
<name>A0ABW0TNA7_9BACL</name>
<reference evidence="2" key="1">
    <citation type="journal article" date="2019" name="Int. J. Syst. Evol. Microbiol.">
        <title>The Global Catalogue of Microorganisms (GCM) 10K type strain sequencing project: providing services to taxonomists for standard genome sequencing and annotation.</title>
        <authorList>
            <consortium name="The Broad Institute Genomics Platform"/>
            <consortium name="The Broad Institute Genome Sequencing Center for Infectious Disease"/>
            <person name="Wu L."/>
            <person name="Ma J."/>
        </authorList>
    </citation>
    <scope>NUCLEOTIDE SEQUENCE [LARGE SCALE GENOMIC DNA]</scope>
    <source>
        <strain evidence="2">CGMCC 4.1434</strain>
    </source>
</reference>
<dbReference type="PANTHER" id="PTHR20883:SF48">
    <property type="entry name" value="ECTOINE DIOXYGENASE"/>
    <property type="match status" value="1"/>
</dbReference>
<keyword evidence="1" id="KW-0223">Dioxygenase</keyword>
<keyword evidence="1" id="KW-0560">Oxidoreductase</keyword>
<dbReference type="EMBL" id="JBHSNO010000008">
    <property type="protein sequence ID" value="MFC5590301.1"/>
    <property type="molecule type" value="Genomic_DNA"/>
</dbReference>
<evidence type="ECO:0000313" key="2">
    <source>
        <dbReference type="Proteomes" id="UP001596109"/>
    </source>
</evidence>
<comment type="caution">
    <text evidence="1">The sequence shown here is derived from an EMBL/GenBank/DDBJ whole genome shotgun (WGS) entry which is preliminary data.</text>
</comment>
<dbReference type="PANTHER" id="PTHR20883">
    <property type="entry name" value="PHYTANOYL-COA DIOXYGENASE DOMAIN CONTAINING 1"/>
    <property type="match status" value="1"/>
</dbReference>
<dbReference type="SUPFAM" id="SSF51197">
    <property type="entry name" value="Clavaminate synthase-like"/>
    <property type="match status" value="1"/>
</dbReference>
<protein>
    <submittedName>
        <fullName evidence="1">Phytanoyl-CoA dioxygenase family protein</fullName>
    </submittedName>
</protein>
<dbReference type="Proteomes" id="UP001596109">
    <property type="component" value="Unassembled WGS sequence"/>
</dbReference>
<evidence type="ECO:0000313" key="1">
    <source>
        <dbReference type="EMBL" id="MFC5590301.1"/>
    </source>
</evidence>
<sequence>MSITLNKELSVEQVRKYHEEGYLGPFTLCSPDEMAKIREKLVNEIDVEKNPHSQHTNHKLVYDLCTHENVIKPIQSIFGESLVLWRSVFWCKNPGEKAVPWHQDAYYWPIEPAINITAWLAIDPAFASNSCVQVIPGSHKSVVPHISSNKSDNMSIFHAKEADLNYVNTDEAIPMELEPGQFFLFNERLLHYSAPNTSDQRRIGLAIRITLPFVKIGGEQDSEQRFEKSGIFNPSKIQEGNNFLIGEDTVGINKYGVPPTK</sequence>
<organism evidence="1 2">
    <name type="scientific">Sporosarcina soli</name>
    <dbReference type="NCBI Taxonomy" id="334736"/>
    <lineage>
        <taxon>Bacteria</taxon>
        <taxon>Bacillati</taxon>
        <taxon>Bacillota</taxon>
        <taxon>Bacilli</taxon>
        <taxon>Bacillales</taxon>
        <taxon>Caryophanaceae</taxon>
        <taxon>Sporosarcina</taxon>
    </lineage>
</organism>
<dbReference type="Gene3D" id="2.60.120.620">
    <property type="entry name" value="q2cbj1_9rhob like domain"/>
    <property type="match status" value="1"/>
</dbReference>
<accession>A0ABW0TNA7</accession>
<dbReference type="RefSeq" id="WP_381436549.1">
    <property type="nucleotide sequence ID" value="NZ_JBHSNO010000008.1"/>
</dbReference>
<dbReference type="GO" id="GO:0051213">
    <property type="term" value="F:dioxygenase activity"/>
    <property type="evidence" value="ECO:0007669"/>
    <property type="project" value="UniProtKB-KW"/>
</dbReference>
<proteinExistence type="predicted"/>
<gene>
    <name evidence="1" type="ORF">ACFPRA_15460</name>
</gene>
<keyword evidence="2" id="KW-1185">Reference proteome</keyword>
<dbReference type="InterPro" id="IPR008775">
    <property type="entry name" value="Phytyl_CoA_dOase-like"/>
</dbReference>